<evidence type="ECO:0000256" key="2">
    <source>
        <dbReference type="SAM" id="SignalP"/>
    </source>
</evidence>
<feature type="chain" id="PRO_5039570704" evidence="2">
    <location>
        <begin position="24"/>
        <end position="97"/>
    </location>
</feature>
<evidence type="ECO:0000313" key="4">
    <source>
        <dbReference type="Proteomes" id="UP000011189"/>
    </source>
</evidence>
<sequence>MRYVTAALAAVVVLSGCSGGGTAPVIVGEAKRGGTATVAEVNAFSSFNPYSADGNTDINSKIGYITTPGSTTWTTRRRWSAMTSSAGSRRCPTSPSR</sequence>
<feature type="signal peptide" evidence="2">
    <location>
        <begin position="1"/>
        <end position="23"/>
    </location>
</feature>
<feature type="region of interest" description="Disordered" evidence="1">
    <location>
        <begin position="78"/>
        <end position="97"/>
    </location>
</feature>
<accession>L8TU60</accession>
<evidence type="ECO:0000256" key="1">
    <source>
        <dbReference type="SAM" id="MobiDB-lite"/>
    </source>
</evidence>
<dbReference type="AlphaFoldDB" id="L8TU60"/>
<comment type="caution">
    <text evidence="3">The sequence shown here is derived from an EMBL/GenBank/DDBJ whole genome shotgun (WGS) entry which is preliminary data.</text>
</comment>
<name>L8TU60_9MICC</name>
<reference evidence="4" key="1">
    <citation type="journal article" date="2013" name="Genome Announc.">
        <title>Draft Genome Sequence of the 2-Chloro-4-Nitrophenol-Degrading Bacterium Arthrobacter sp. Strain SJCon.</title>
        <authorList>
            <person name="Vikram S."/>
            <person name="Kumar S."/>
            <person name="Vaidya B."/>
            <person name="Pinnaka A.K."/>
            <person name="Raghava G.P."/>
        </authorList>
    </citation>
    <scope>NUCLEOTIDE SEQUENCE [LARGE SCALE GENOMIC DNA]</scope>
    <source>
        <strain evidence="4">SJCon</strain>
    </source>
</reference>
<gene>
    <name evidence="3" type="ORF">G205_05601</name>
</gene>
<protein>
    <submittedName>
        <fullName evidence="3">Family 5 extracellular solute-binding protein</fullName>
    </submittedName>
</protein>
<keyword evidence="2" id="KW-0732">Signal</keyword>
<organism evidence="3 4">
    <name type="scientific">Arthrobacter nitrophenolicus</name>
    <dbReference type="NCBI Taxonomy" id="683150"/>
    <lineage>
        <taxon>Bacteria</taxon>
        <taxon>Bacillati</taxon>
        <taxon>Actinomycetota</taxon>
        <taxon>Actinomycetes</taxon>
        <taxon>Micrococcales</taxon>
        <taxon>Micrococcaceae</taxon>
        <taxon>Arthrobacter</taxon>
    </lineage>
</organism>
<proteinExistence type="predicted"/>
<dbReference type="Proteomes" id="UP000011189">
    <property type="component" value="Unassembled WGS sequence"/>
</dbReference>
<keyword evidence="4" id="KW-1185">Reference proteome</keyword>
<dbReference type="PROSITE" id="PS51257">
    <property type="entry name" value="PROKAR_LIPOPROTEIN"/>
    <property type="match status" value="1"/>
</dbReference>
<dbReference type="EMBL" id="AOFD01000009">
    <property type="protein sequence ID" value="ELT45335.1"/>
    <property type="molecule type" value="Genomic_DNA"/>
</dbReference>
<evidence type="ECO:0000313" key="3">
    <source>
        <dbReference type="EMBL" id="ELT45335.1"/>
    </source>
</evidence>